<evidence type="ECO:0000313" key="2">
    <source>
        <dbReference type="EMBL" id="MBP2376987.1"/>
    </source>
</evidence>
<accession>A0ABS4WLB2</accession>
<feature type="region of interest" description="Disordered" evidence="1">
    <location>
        <begin position="244"/>
        <end position="303"/>
    </location>
</feature>
<proteinExistence type="predicted"/>
<feature type="region of interest" description="Disordered" evidence="1">
    <location>
        <begin position="203"/>
        <end position="222"/>
    </location>
</feature>
<feature type="compositionally biased region" description="Low complexity" evidence="1">
    <location>
        <begin position="265"/>
        <end position="277"/>
    </location>
</feature>
<name>A0ABS4WLB2_9MICO</name>
<dbReference type="EMBL" id="JAGIOA010000001">
    <property type="protein sequence ID" value="MBP2376987.1"/>
    <property type="molecule type" value="Genomic_DNA"/>
</dbReference>
<comment type="caution">
    <text evidence="2">The sequence shown here is derived from an EMBL/GenBank/DDBJ whole genome shotgun (WGS) entry which is preliminary data.</text>
</comment>
<protein>
    <submittedName>
        <fullName evidence="2">Uncharacterized protein</fullName>
    </submittedName>
</protein>
<organism evidence="2 3">
    <name type="scientific">Microbacterium phyllosphaerae</name>
    <dbReference type="NCBI Taxonomy" id="124798"/>
    <lineage>
        <taxon>Bacteria</taxon>
        <taxon>Bacillati</taxon>
        <taxon>Actinomycetota</taxon>
        <taxon>Actinomycetes</taxon>
        <taxon>Micrococcales</taxon>
        <taxon>Microbacteriaceae</taxon>
        <taxon>Microbacterium</taxon>
    </lineage>
</organism>
<keyword evidence="3" id="KW-1185">Reference proteome</keyword>
<dbReference type="Proteomes" id="UP000703720">
    <property type="component" value="Unassembled WGS sequence"/>
</dbReference>
<sequence length="340" mass="32926">MNAQATRRGLPAIALWGGLGAIAWAAITVLTGGSSAHADENSDAPLLDGVTSLVSQTVSSVGDTVTAVTSPVVTQVVKPVVTEVVAPVVTQVVAPVQQAAPPVVEHVSEAVVHVPVVGPPAAPVVEAVADTAEAVVAPVTDLLTDAPASQLVTPVQDALAALPGVGHLLDELGVNTLLDDVVGVVDTTTEIVGDVVENTVPPVLGSLDPTAPDRGPSIPGAAVSGSVDTAIAISTLPATPVPAGVQAAGGSSASTPQPVAPPAAPATSAPEPEGGTPVSPPVGGPVAPSSSAGSGGASSLSHARLSDVGVPAFRAVERTPGAPDDVLPTSLVADTDVSPD</sequence>
<evidence type="ECO:0000313" key="3">
    <source>
        <dbReference type="Proteomes" id="UP000703720"/>
    </source>
</evidence>
<reference evidence="2 3" key="1">
    <citation type="submission" date="2021-03" db="EMBL/GenBank/DDBJ databases">
        <title>Sequencing the genomes of 1000 actinobacteria strains.</title>
        <authorList>
            <person name="Klenk H.-P."/>
        </authorList>
    </citation>
    <scope>NUCLEOTIDE SEQUENCE [LARGE SCALE GENOMIC DNA]</scope>
    <source>
        <strain evidence="2 3">DSM 13468</strain>
    </source>
</reference>
<gene>
    <name evidence="2" type="ORF">JOF42_000482</name>
</gene>
<evidence type="ECO:0000256" key="1">
    <source>
        <dbReference type="SAM" id="MobiDB-lite"/>
    </source>
</evidence>
<feature type="region of interest" description="Disordered" evidence="1">
    <location>
        <begin position="316"/>
        <end position="340"/>
    </location>
</feature>
<dbReference type="RefSeq" id="WP_307803511.1">
    <property type="nucleotide sequence ID" value="NZ_BAAAIO010000001.1"/>
</dbReference>
<feature type="compositionally biased region" description="Low complexity" evidence="1">
    <location>
        <begin position="244"/>
        <end position="257"/>
    </location>
</feature>